<dbReference type="EMBL" id="JX392808">
    <property type="protein sequence ID" value="AFO65948.1"/>
    <property type="molecule type" value="Genomic_RNA"/>
</dbReference>
<dbReference type="GO" id="GO:0003968">
    <property type="term" value="F:RNA-directed RNA polymerase activity"/>
    <property type="evidence" value="ECO:0007669"/>
    <property type="project" value="UniProtKB-KW"/>
</dbReference>
<dbReference type="GO" id="GO:0000166">
    <property type="term" value="F:nucleotide binding"/>
    <property type="evidence" value="ECO:0007669"/>
    <property type="project" value="UniProtKB-KW"/>
</dbReference>
<organism evidence="7">
    <name type="scientific">Alphacryptovirus JF-2012</name>
    <dbReference type="NCBI Taxonomy" id="1211779"/>
    <lineage>
        <taxon>Viruses</taxon>
        <taxon>Riboviria</taxon>
        <taxon>Orthornavirae</taxon>
        <taxon>Pisuviricota</taxon>
        <taxon>Duplopiviricetes</taxon>
        <taxon>Durnavirales</taxon>
        <taxon>Partitiviridae</taxon>
    </lineage>
</organism>
<feature type="domain" description="RdRp catalytic" evidence="6">
    <location>
        <begin position="248"/>
        <end position="374"/>
    </location>
</feature>
<evidence type="ECO:0000256" key="5">
    <source>
        <dbReference type="ARBA" id="ARBA00022953"/>
    </source>
</evidence>
<keyword evidence="1 7" id="KW-0696">RNA-directed RNA polymerase</keyword>
<gene>
    <name evidence="7" type="primary">RdRp</name>
</gene>
<evidence type="ECO:0000256" key="1">
    <source>
        <dbReference type="ARBA" id="ARBA00022484"/>
    </source>
</evidence>
<dbReference type="InterPro" id="IPR043502">
    <property type="entry name" value="DNA/RNA_pol_sf"/>
</dbReference>
<dbReference type="InterPro" id="IPR001205">
    <property type="entry name" value="RNA-dir_pol_C"/>
</dbReference>
<dbReference type="GO" id="GO:0039694">
    <property type="term" value="P:viral RNA genome replication"/>
    <property type="evidence" value="ECO:0007669"/>
    <property type="project" value="InterPro"/>
</dbReference>
<keyword evidence="5" id="KW-0693">Viral RNA replication</keyword>
<evidence type="ECO:0000256" key="4">
    <source>
        <dbReference type="ARBA" id="ARBA00022741"/>
    </source>
</evidence>
<evidence type="ECO:0000259" key="6">
    <source>
        <dbReference type="PROSITE" id="PS50507"/>
    </source>
</evidence>
<proteinExistence type="predicted"/>
<dbReference type="PROSITE" id="PS50507">
    <property type="entry name" value="RDRP_SSRNA_POS"/>
    <property type="match status" value="1"/>
</dbReference>
<keyword evidence="4" id="KW-0547">Nucleotide-binding</keyword>
<dbReference type="GO" id="GO:0003723">
    <property type="term" value="F:RNA binding"/>
    <property type="evidence" value="ECO:0007669"/>
    <property type="project" value="InterPro"/>
</dbReference>
<evidence type="ECO:0000256" key="3">
    <source>
        <dbReference type="ARBA" id="ARBA00022695"/>
    </source>
</evidence>
<protein>
    <submittedName>
        <fullName evidence="7">RNA-dependent RNA polymerase</fullName>
    </submittedName>
</protein>
<dbReference type="GO" id="GO:0006351">
    <property type="term" value="P:DNA-templated transcription"/>
    <property type="evidence" value="ECO:0007669"/>
    <property type="project" value="InterPro"/>
</dbReference>
<evidence type="ECO:0000313" key="7">
    <source>
        <dbReference type="EMBL" id="AFO65948.1"/>
    </source>
</evidence>
<evidence type="ECO:0000256" key="2">
    <source>
        <dbReference type="ARBA" id="ARBA00022679"/>
    </source>
</evidence>
<dbReference type="InterPro" id="IPR007094">
    <property type="entry name" value="RNA-dir_pol_PSvirus"/>
</dbReference>
<keyword evidence="2" id="KW-0808">Transferase</keyword>
<dbReference type="SUPFAM" id="SSF56672">
    <property type="entry name" value="DNA/RNA polymerases"/>
    <property type="match status" value="1"/>
</dbReference>
<reference evidence="7" key="1">
    <citation type="submission" date="2012-07" db="EMBL/GenBank/DDBJ databases">
        <title>Studies of Chlorella vulgaris virus.</title>
        <authorList>
            <person name="Liang Y."/>
        </authorList>
    </citation>
    <scope>NUCLEOTIDE SEQUENCE</scope>
</reference>
<dbReference type="Pfam" id="PF00680">
    <property type="entry name" value="RdRP_1"/>
    <property type="match status" value="1"/>
</dbReference>
<dbReference type="InterPro" id="IPR043128">
    <property type="entry name" value="Rev_trsase/Diguanyl_cyclase"/>
</dbReference>
<keyword evidence="3" id="KW-0548">Nucleotidyltransferase</keyword>
<dbReference type="Gene3D" id="3.30.70.270">
    <property type="match status" value="1"/>
</dbReference>
<sequence length="478" mass="54158">MRPSITGYDYTNFTQDLLKSDRKHPHVVRRETATTYRDDFAFKEVVSFDRLAYIQRLEGWSRSYYLPEKHLEALLQYATPNVPCTALNLNVYCQAIQVVENGLRSLQPVRAFDVLTELNQISYKQSSAAGYDYIGAKGPIDGENHKRTISRAKAVLWSVVKEDGEGIDHAIETSVPDVGYTRTQLADLTEKTKVRQVWGRAFHYILLEGLVAQPFIQSIMEGPSFIHTGRDPTLSVPQSLAKVSSQCKYIYSLDWKSFDATVNRFEINTSFDIIKSKVIFPNYETEQAFEITRQLFLHKKVAAPDGYIYEAHKGIPSGSYYTSMVGSIVNRLRIEYIWRIATGHGPIHCETLVDDSLCGDDIFVPATQLADIANRIGWYFNADKTEYSTIPEGVTFLGRTSTGNLNSRDLTKCLRLLVYPEYPVTSGRISAYRARSIADDSGGLSDLLNQVAIRLERSYGIASEEEIPAYFKRYVPFM</sequence>
<accession>I7C245</accession>
<name>I7C245_9VIRU</name>